<reference evidence="10 11" key="1">
    <citation type="submission" date="2016-11" db="EMBL/GenBank/DDBJ databases">
        <authorList>
            <person name="Jaros S."/>
            <person name="Januszkiewicz K."/>
            <person name="Wedrychowicz H."/>
        </authorList>
    </citation>
    <scope>NUCLEOTIDE SEQUENCE [LARGE SCALE GENOMIC DNA]</scope>
    <source>
        <strain evidence="10 11">DSM 10502</strain>
    </source>
</reference>
<name>A0A1M4YY47_9FIRM</name>
<dbReference type="EMBL" id="FQUG01000007">
    <property type="protein sequence ID" value="SHF10635.1"/>
    <property type="molecule type" value="Genomic_DNA"/>
</dbReference>
<feature type="transmembrane region" description="Helical" evidence="8">
    <location>
        <begin position="44"/>
        <end position="66"/>
    </location>
</feature>
<feature type="transmembrane region" description="Helical" evidence="8">
    <location>
        <begin position="253"/>
        <end position="274"/>
    </location>
</feature>
<evidence type="ECO:0000259" key="9">
    <source>
        <dbReference type="PROSITE" id="PS50850"/>
    </source>
</evidence>
<dbReference type="InterPro" id="IPR005829">
    <property type="entry name" value="Sugar_transporter_CS"/>
</dbReference>
<feature type="domain" description="Major facilitator superfamily (MFS) profile" evidence="9">
    <location>
        <begin position="13"/>
        <end position="397"/>
    </location>
</feature>
<feature type="transmembrane region" description="Helical" evidence="8">
    <location>
        <begin position="342"/>
        <end position="365"/>
    </location>
</feature>
<evidence type="ECO:0000256" key="1">
    <source>
        <dbReference type="ARBA" id="ARBA00004651"/>
    </source>
</evidence>
<organism evidence="10 11">
    <name type="scientific">Schwartzia succinivorans DSM 10502</name>
    <dbReference type="NCBI Taxonomy" id="1123243"/>
    <lineage>
        <taxon>Bacteria</taxon>
        <taxon>Bacillati</taxon>
        <taxon>Bacillota</taxon>
        <taxon>Negativicutes</taxon>
        <taxon>Selenomonadales</taxon>
        <taxon>Selenomonadaceae</taxon>
        <taxon>Schwartzia</taxon>
    </lineage>
</organism>
<dbReference type="GO" id="GO:0042910">
    <property type="term" value="F:xenobiotic transmembrane transporter activity"/>
    <property type="evidence" value="ECO:0007669"/>
    <property type="project" value="InterPro"/>
</dbReference>
<dbReference type="InterPro" id="IPR011701">
    <property type="entry name" value="MFS"/>
</dbReference>
<feature type="transmembrane region" description="Helical" evidence="8">
    <location>
        <begin position="281"/>
        <end position="302"/>
    </location>
</feature>
<dbReference type="GO" id="GO:0005886">
    <property type="term" value="C:plasma membrane"/>
    <property type="evidence" value="ECO:0007669"/>
    <property type="project" value="UniProtKB-SubCell"/>
</dbReference>
<evidence type="ECO:0000256" key="8">
    <source>
        <dbReference type="RuleBase" id="RU365088"/>
    </source>
</evidence>
<dbReference type="InterPro" id="IPR004812">
    <property type="entry name" value="Efflux_drug-R_Bcr/CmlA"/>
</dbReference>
<gene>
    <name evidence="10" type="ORF">SAMN02745190_01848</name>
</gene>
<proteinExistence type="inferred from homology"/>
<dbReference type="Pfam" id="PF07690">
    <property type="entry name" value="MFS_1"/>
    <property type="match status" value="1"/>
</dbReference>
<dbReference type="Proteomes" id="UP000184404">
    <property type="component" value="Unassembled WGS sequence"/>
</dbReference>
<dbReference type="GO" id="GO:1990961">
    <property type="term" value="P:xenobiotic detoxification by transmembrane export across the plasma membrane"/>
    <property type="evidence" value="ECO:0007669"/>
    <property type="project" value="InterPro"/>
</dbReference>
<dbReference type="AlphaFoldDB" id="A0A1M4YY47"/>
<evidence type="ECO:0000313" key="11">
    <source>
        <dbReference type="Proteomes" id="UP000184404"/>
    </source>
</evidence>
<feature type="transmembrane region" description="Helical" evidence="8">
    <location>
        <begin position="371"/>
        <end position="391"/>
    </location>
</feature>
<dbReference type="PROSITE" id="PS00216">
    <property type="entry name" value="SUGAR_TRANSPORT_1"/>
    <property type="match status" value="1"/>
</dbReference>
<sequence>MTDNVKTGIRIKDISFLGFLAAMAPLSTDMYLPGLPQMTTELGVGASLIQLTLTMSMAGMAIGQLLAGPVSDHFGRKYPSAAGMTVFMLSSLGCAMAPDIISLLVMRLIQGLSGAFGIVTARAVARDLYTGADLTRFFSLLMLVNGITPVLGPVVGGQILYFVSWRGVFVFLCFVGLVLMLGSLRMDETLPDERRIKSMGGSFKSFVELLHDRAFFGQCLVQCFFFSAFFSYIAGSSFVFQNIYGISPQEYSILFGTIGIAVGIFGVVPARLAGRVRDISLLRYALSQGLVGSILFAIVVWLHGPFAAAVGALLVAVPIVSVMGASSFSMAMRTQGKKAGSAAALIGFFSMISGGIMAPLVGIMGEMDARPMAVLMVCGTLGALLCCEIFVAPSEKKKSDS</sequence>
<dbReference type="SUPFAM" id="SSF103473">
    <property type="entry name" value="MFS general substrate transporter"/>
    <property type="match status" value="1"/>
</dbReference>
<feature type="transmembrane region" description="Helical" evidence="8">
    <location>
        <begin position="214"/>
        <end position="233"/>
    </location>
</feature>
<evidence type="ECO:0000256" key="3">
    <source>
        <dbReference type="ARBA" id="ARBA00022448"/>
    </source>
</evidence>
<keyword evidence="6 8" id="KW-1133">Transmembrane helix</keyword>
<accession>A0A1M4YY47</accession>
<evidence type="ECO:0000256" key="5">
    <source>
        <dbReference type="ARBA" id="ARBA00022692"/>
    </source>
</evidence>
<dbReference type="PANTHER" id="PTHR23502">
    <property type="entry name" value="MAJOR FACILITATOR SUPERFAMILY"/>
    <property type="match status" value="1"/>
</dbReference>
<feature type="transmembrane region" description="Helical" evidence="8">
    <location>
        <begin position="78"/>
        <end position="98"/>
    </location>
</feature>
<dbReference type="InterPro" id="IPR020846">
    <property type="entry name" value="MFS_dom"/>
</dbReference>
<feature type="transmembrane region" description="Helical" evidence="8">
    <location>
        <begin position="308"/>
        <end position="330"/>
    </location>
</feature>
<protein>
    <recommendedName>
        <fullName evidence="8">Bcr/CflA family efflux transporter</fullName>
    </recommendedName>
</protein>
<dbReference type="FunFam" id="1.20.1720.10:FF:000005">
    <property type="entry name" value="Bcr/CflA family efflux transporter"/>
    <property type="match status" value="1"/>
</dbReference>
<evidence type="ECO:0000256" key="2">
    <source>
        <dbReference type="ARBA" id="ARBA00006236"/>
    </source>
</evidence>
<keyword evidence="5 8" id="KW-0812">Transmembrane</keyword>
<feature type="transmembrane region" description="Helical" evidence="8">
    <location>
        <begin position="137"/>
        <end position="161"/>
    </location>
</feature>
<comment type="subcellular location">
    <subcellularLocation>
        <location evidence="1 8">Cell membrane</location>
        <topology evidence="1 8">Multi-pass membrane protein</topology>
    </subcellularLocation>
</comment>
<dbReference type="RefSeq" id="WP_234988309.1">
    <property type="nucleotide sequence ID" value="NZ_FQUG01000007.1"/>
</dbReference>
<dbReference type="NCBIfam" id="TIGR00710">
    <property type="entry name" value="efflux_Bcr_CflA"/>
    <property type="match status" value="1"/>
</dbReference>
<comment type="caution">
    <text evidence="8">Lacks conserved residue(s) required for the propagation of feature annotation.</text>
</comment>
<evidence type="ECO:0000256" key="6">
    <source>
        <dbReference type="ARBA" id="ARBA00022989"/>
    </source>
</evidence>
<evidence type="ECO:0000256" key="7">
    <source>
        <dbReference type="ARBA" id="ARBA00023136"/>
    </source>
</evidence>
<dbReference type="PANTHER" id="PTHR23502:SF132">
    <property type="entry name" value="POLYAMINE TRANSPORTER 2-RELATED"/>
    <property type="match status" value="1"/>
</dbReference>
<dbReference type="InterPro" id="IPR036259">
    <property type="entry name" value="MFS_trans_sf"/>
</dbReference>
<dbReference type="Gene3D" id="1.20.1720.10">
    <property type="entry name" value="Multidrug resistance protein D"/>
    <property type="match status" value="1"/>
</dbReference>
<dbReference type="CDD" id="cd17320">
    <property type="entry name" value="MFS_MdfA_MDR_like"/>
    <property type="match status" value="1"/>
</dbReference>
<keyword evidence="7 8" id="KW-0472">Membrane</keyword>
<keyword evidence="11" id="KW-1185">Reference proteome</keyword>
<comment type="similarity">
    <text evidence="2 8">Belongs to the major facilitator superfamily. Bcr/CmlA family.</text>
</comment>
<keyword evidence="4 8" id="KW-1003">Cell membrane</keyword>
<keyword evidence="3 8" id="KW-0813">Transport</keyword>
<feature type="transmembrane region" description="Helical" evidence="8">
    <location>
        <begin position="167"/>
        <end position="186"/>
    </location>
</feature>
<dbReference type="STRING" id="1123243.SAMN02745190_01848"/>
<evidence type="ECO:0000313" key="10">
    <source>
        <dbReference type="EMBL" id="SHF10635.1"/>
    </source>
</evidence>
<dbReference type="PROSITE" id="PS50850">
    <property type="entry name" value="MFS"/>
    <property type="match status" value="1"/>
</dbReference>
<evidence type="ECO:0000256" key="4">
    <source>
        <dbReference type="ARBA" id="ARBA00022475"/>
    </source>
</evidence>